<dbReference type="SUPFAM" id="SSF55781">
    <property type="entry name" value="GAF domain-like"/>
    <property type="match status" value="1"/>
</dbReference>
<dbReference type="AlphaFoldDB" id="A0AAE3EFA6"/>
<feature type="domain" description="PPM-type phosphatase" evidence="4">
    <location>
        <begin position="333"/>
        <end position="550"/>
    </location>
</feature>
<feature type="transmembrane region" description="Helical" evidence="2">
    <location>
        <begin position="70"/>
        <end position="89"/>
    </location>
</feature>
<dbReference type="RefSeq" id="WP_230752137.1">
    <property type="nucleotide sequence ID" value="NZ_JAINWA010000001.1"/>
</dbReference>
<keyword evidence="2" id="KW-0472">Membrane</keyword>
<dbReference type="SMART" id="SM00331">
    <property type="entry name" value="PP2C_SIG"/>
    <property type="match status" value="1"/>
</dbReference>
<evidence type="ECO:0000256" key="1">
    <source>
        <dbReference type="ARBA" id="ARBA00022801"/>
    </source>
</evidence>
<dbReference type="Proteomes" id="UP001198163">
    <property type="component" value="Unassembled WGS sequence"/>
</dbReference>
<dbReference type="PANTHER" id="PTHR43156">
    <property type="entry name" value="STAGE II SPORULATION PROTEIN E-RELATED"/>
    <property type="match status" value="1"/>
</dbReference>
<dbReference type="Gene3D" id="3.30.450.40">
    <property type="match status" value="1"/>
</dbReference>
<dbReference type="GO" id="GO:0016791">
    <property type="term" value="F:phosphatase activity"/>
    <property type="evidence" value="ECO:0007669"/>
    <property type="project" value="TreeGrafter"/>
</dbReference>
<dbReference type="PANTHER" id="PTHR43156:SF2">
    <property type="entry name" value="STAGE II SPORULATION PROTEIN E"/>
    <property type="match status" value="1"/>
</dbReference>
<protein>
    <submittedName>
        <fullName evidence="5">SpoIIE family protein phosphatase</fullName>
    </submittedName>
</protein>
<evidence type="ECO:0000259" key="3">
    <source>
        <dbReference type="SMART" id="SM00065"/>
    </source>
</evidence>
<sequence>MQTALLETYTALPLIASLLVQGASGLFLFRIAKQFPNKITSPSYIKLASLFIALLGLNSIVAIFIPSLLIFSTGVFIANIVFLAFLILAGKNLAQIRIEEAQTQEIATVTENDADNGEDPLIEVGRSVLSYVSESITGEINLVRLLDFVNQTQMAHTKADGGVIFLADDFDDLIAAKSFAGNFPPPYKLPVDLPHKPVRVETNFRYTQFALGETIFGEVASTGKPALIVDGEKDSRIFSNGPEEFLKPGSYIVVPLMVKDRVVGVSGLARLPENAPFGEAELRTATILAGFAGAAINNIFSVQEILERADLEREASIASQIQKTLHPKRLPELPEIGFGSFFNSTKGVCGDYYDIILARRDRIAVAIADVAGKGIQSSMVMIMLRSILHLVTNTTKSAGTILDWVNKGITGKIDMDHYATLTYISFSPEDHTLEYATAGHQPMLIWRADSKQVETIHQKTDPIGIERSSTYAEMKLTVGKGDIIILFTDGLIEALNRDGKQYGIETLSKTISASTHKTAKEIASDVKHHIQAFIGSASLHDDQTLVIMKIKA</sequence>
<gene>
    <name evidence="5" type="ORF">K7J14_00700</name>
</gene>
<dbReference type="EMBL" id="JAINWA010000001">
    <property type="protein sequence ID" value="MCD1653227.1"/>
    <property type="molecule type" value="Genomic_DNA"/>
</dbReference>
<organism evidence="5 6">
    <name type="scientific">Teretinema zuelzerae</name>
    <dbReference type="NCBI Taxonomy" id="156"/>
    <lineage>
        <taxon>Bacteria</taxon>
        <taxon>Pseudomonadati</taxon>
        <taxon>Spirochaetota</taxon>
        <taxon>Spirochaetia</taxon>
        <taxon>Spirochaetales</taxon>
        <taxon>Treponemataceae</taxon>
        <taxon>Teretinema</taxon>
    </lineage>
</organism>
<dbReference type="InterPro" id="IPR001932">
    <property type="entry name" value="PPM-type_phosphatase-like_dom"/>
</dbReference>
<feature type="transmembrane region" description="Helical" evidence="2">
    <location>
        <begin position="44"/>
        <end position="64"/>
    </location>
</feature>
<dbReference type="Pfam" id="PF07228">
    <property type="entry name" value="SpoIIE"/>
    <property type="match status" value="1"/>
</dbReference>
<keyword evidence="2" id="KW-0812">Transmembrane</keyword>
<reference evidence="5" key="1">
    <citation type="submission" date="2021-08" db="EMBL/GenBank/DDBJ databases">
        <title>Comparative analyses of Brucepasteria parasyntrophica and Teretinema zuelzerae.</title>
        <authorList>
            <person name="Song Y."/>
            <person name="Brune A."/>
        </authorList>
    </citation>
    <scope>NUCLEOTIDE SEQUENCE</scope>
    <source>
        <strain evidence="5">DSM 1903</strain>
    </source>
</reference>
<dbReference type="InterPro" id="IPR029016">
    <property type="entry name" value="GAF-like_dom_sf"/>
</dbReference>
<dbReference type="InterPro" id="IPR036457">
    <property type="entry name" value="PPM-type-like_dom_sf"/>
</dbReference>
<evidence type="ECO:0000259" key="4">
    <source>
        <dbReference type="SMART" id="SM00331"/>
    </source>
</evidence>
<evidence type="ECO:0000313" key="5">
    <source>
        <dbReference type="EMBL" id="MCD1653227.1"/>
    </source>
</evidence>
<evidence type="ECO:0000256" key="2">
    <source>
        <dbReference type="SAM" id="Phobius"/>
    </source>
</evidence>
<evidence type="ECO:0000313" key="6">
    <source>
        <dbReference type="Proteomes" id="UP001198163"/>
    </source>
</evidence>
<dbReference type="SMART" id="SM00065">
    <property type="entry name" value="GAF"/>
    <property type="match status" value="1"/>
</dbReference>
<proteinExistence type="predicted"/>
<dbReference type="Gene3D" id="3.60.40.10">
    <property type="entry name" value="PPM-type phosphatase domain"/>
    <property type="match status" value="1"/>
</dbReference>
<keyword evidence="2" id="KW-1133">Transmembrane helix</keyword>
<dbReference type="InterPro" id="IPR003018">
    <property type="entry name" value="GAF"/>
</dbReference>
<feature type="domain" description="GAF" evidence="3">
    <location>
        <begin position="137"/>
        <end position="306"/>
    </location>
</feature>
<keyword evidence="1" id="KW-0378">Hydrolase</keyword>
<keyword evidence="6" id="KW-1185">Reference proteome</keyword>
<accession>A0AAE3EFA6</accession>
<dbReference type="InterPro" id="IPR052016">
    <property type="entry name" value="Bact_Sigma-Reg"/>
</dbReference>
<dbReference type="Pfam" id="PF13185">
    <property type="entry name" value="GAF_2"/>
    <property type="match status" value="1"/>
</dbReference>
<feature type="transmembrane region" description="Helical" evidence="2">
    <location>
        <begin position="12"/>
        <end position="32"/>
    </location>
</feature>
<name>A0AAE3EFA6_9SPIR</name>
<dbReference type="SUPFAM" id="SSF81606">
    <property type="entry name" value="PP2C-like"/>
    <property type="match status" value="1"/>
</dbReference>
<comment type="caution">
    <text evidence="5">The sequence shown here is derived from an EMBL/GenBank/DDBJ whole genome shotgun (WGS) entry which is preliminary data.</text>
</comment>